<dbReference type="OrthoDB" id="7281312at2"/>
<sequence>MEKTPFACRVAASGSFGSLTATAALLGLAKIAGKSPWQAINTTSHWAWGEEAAEVPRADLAHTALGYGTNHAATLFWALFYEKALGKGPVSPACALAVAIGTSAVAAIVDYRFTPKRFTPGWEFVLDKRAMTAVYAAMALGMAGGTLWARKE</sequence>
<evidence type="ECO:0000313" key="2">
    <source>
        <dbReference type="Proteomes" id="UP000179145"/>
    </source>
</evidence>
<protein>
    <submittedName>
        <fullName evidence="1">Uncharacterized protein</fullName>
    </submittedName>
</protein>
<evidence type="ECO:0000313" key="1">
    <source>
        <dbReference type="EMBL" id="AOX16098.1"/>
    </source>
</evidence>
<dbReference type="AlphaFoldDB" id="A0A1D8UR40"/>
<reference evidence="1 2" key="1">
    <citation type="journal article" date="2016" name="Microb. Cell Fact.">
        <title>Dissection of exopolysaccharide biosynthesis in Kozakia baliensis.</title>
        <authorList>
            <person name="Brandt J.U."/>
            <person name="Jakob F."/>
            <person name="Behr J."/>
            <person name="Geissler A.J."/>
            <person name="Vogel R.F."/>
        </authorList>
    </citation>
    <scope>NUCLEOTIDE SEQUENCE [LARGE SCALE GENOMIC DNA]</scope>
    <source>
        <strain evidence="1 2">DSM 14400</strain>
    </source>
</reference>
<dbReference type="STRING" id="153496.A0U89_01950"/>
<accession>A0A1D8UR40</accession>
<dbReference type="Proteomes" id="UP000179145">
    <property type="component" value="Chromosome"/>
</dbReference>
<organism evidence="1 2">
    <name type="scientific">Kozakia baliensis</name>
    <dbReference type="NCBI Taxonomy" id="153496"/>
    <lineage>
        <taxon>Bacteria</taxon>
        <taxon>Pseudomonadati</taxon>
        <taxon>Pseudomonadota</taxon>
        <taxon>Alphaproteobacteria</taxon>
        <taxon>Acetobacterales</taxon>
        <taxon>Acetobacteraceae</taxon>
        <taxon>Kozakia</taxon>
    </lineage>
</organism>
<dbReference type="EMBL" id="CP014674">
    <property type="protein sequence ID" value="AOX16098.1"/>
    <property type="molecule type" value="Genomic_DNA"/>
</dbReference>
<dbReference type="KEGG" id="kba:A0U89_01950"/>
<dbReference type="eggNOG" id="ENOG5032UM7">
    <property type="taxonomic scope" value="Bacteria"/>
</dbReference>
<name>A0A1D8UR40_9PROT</name>
<keyword evidence="2" id="KW-1185">Reference proteome</keyword>
<gene>
    <name evidence="1" type="ORF">A0U89_01950</name>
</gene>
<proteinExistence type="predicted"/>
<dbReference type="RefSeq" id="WP_070401921.1">
    <property type="nucleotide sequence ID" value="NZ_BJVW01000028.1"/>
</dbReference>